<reference evidence="1 2" key="1">
    <citation type="journal article" date="2019" name="Appl. Environ. Microbiol.">
        <title>Dissecting the evolutionary development of the Bifidobacterium animalis species through comparative genomics analyses.</title>
        <authorList>
            <person name="Lugli G.A."/>
            <person name="Mancino W."/>
            <person name="Milani C."/>
            <person name="Duranti S."/>
            <person name="Mancabelli L."/>
            <person name="Napoli S."/>
            <person name="Mangifesta M."/>
            <person name="Viappiani A."/>
            <person name="Anzalone R."/>
            <person name="Longhi G."/>
            <person name="van Sinderen D."/>
            <person name="Ventura M."/>
            <person name="Turroni F."/>
        </authorList>
    </citation>
    <scope>NUCLEOTIDE SEQUENCE [LARGE SCALE GENOMIC DNA]</scope>
    <source>
        <strain evidence="1 2">2011B</strain>
    </source>
</reference>
<dbReference type="RefSeq" id="WP_130077747.1">
    <property type="nucleotide sequence ID" value="NZ_RSCO01000035.1"/>
</dbReference>
<dbReference type="SUPFAM" id="SSF53448">
    <property type="entry name" value="Nucleotide-diphospho-sugar transferases"/>
    <property type="match status" value="1"/>
</dbReference>
<dbReference type="EMBL" id="RSCO01000035">
    <property type="protein sequence ID" value="RYM92756.1"/>
    <property type="molecule type" value="Genomic_DNA"/>
</dbReference>
<name>A0A8B3RFF7_BIFAN</name>
<gene>
    <name evidence="1" type="ORF">PG2011B_1529</name>
</gene>
<dbReference type="AlphaFoldDB" id="A0A8B3RFF7"/>
<dbReference type="InterPro" id="IPR029044">
    <property type="entry name" value="Nucleotide-diphossugar_trans"/>
</dbReference>
<sequence>MPSFTFANILLESNPRSENYPGLYCRADRALSLNPQDGFWMLTGAGTFDFTTYFNSLSVMKLLKYTTATHFRLHIELRGSACTIMQTTTDQFSKESVPVEETAVHLDAGDDWQSVDVDFRITDTTVLAGFVIETEGAVELRNGYYELELSDDPHDVELVLATTTFKKEGFVTGNIELVRRNIVESGEDIADHFNMYVMDNGRTLDKEALDSDRITIVPEGNVGGAGGFTRGMIMALEQNPPATHVILMDDDVAISPESIKRTYNLLRILKPEHEYSMISGAMLNYRIGEDQCEDTGYMGPRGDFLPCKPMLRMTLLDDLIYNEMFEPSKDMRTALYAGWWYCCIPTDMIRKNGLPLPVFVRSDDTEYGWRCKPEFITMNSLCIWHMPFQEKYDAAVERYQTTRNPLISQFTTGFAPESDFIYAMHNKLRLELKKFGYTNAELVLDGFEDFLKGPRFIEQKGMAERTFLAANRNKEKLMTFEELQKVAERDPVLKGFDIRKIDRQLIDEDSPRTYTERLVDYVTDNGQRYIRTSGDGYAVIPLMGWVYPAGAIRGKQKLVVLDWYARKGAIRTKDAERYRAIRKRYLRDMRYYRAHAARLREEYAAARDKLTSIEFWKDYLDMN</sequence>
<dbReference type="GO" id="GO:0016740">
    <property type="term" value="F:transferase activity"/>
    <property type="evidence" value="ECO:0007669"/>
    <property type="project" value="UniProtKB-KW"/>
</dbReference>
<keyword evidence="1" id="KW-0808">Transferase</keyword>
<comment type="caution">
    <text evidence="1">The sequence shown here is derived from an EMBL/GenBank/DDBJ whole genome shotgun (WGS) entry which is preliminary data.</text>
</comment>
<protein>
    <submittedName>
        <fullName evidence="1">Galactofuranosyltransferase</fullName>
    </submittedName>
</protein>
<proteinExistence type="predicted"/>
<accession>A0A8B3RFF7</accession>
<organism evidence="1 2">
    <name type="scientific">Bifidobacterium animalis subsp. lactis</name>
    <name type="common">Bifidobacterium lactis</name>
    <dbReference type="NCBI Taxonomy" id="302911"/>
    <lineage>
        <taxon>Bacteria</taxon>
        <taxon>Bacillati</taxon>
        <taxon>Actinomycetota</taxon>
        <taxon>Actinomycetes</taxon>
        <taxon>Bifidobacteriales</taxon>
        <taxon>Bifidobacteriaceae</taxon>
        <taxon>Bifidobacterium</taxon>
    </lineage>
</organism>
<dbReference type="Proteomes" id="UP000293613">
    <property type="component" value="Unassembled WGS sequence"/>
</dbReference>
<evidence type="ECO:0000313" key="1">
    <source>
        <dbReference type="EMBL" id="RYM92756.1"/>
    </source>
</evidence>
<dbReference type="Gene3D" id="3.90.550.60">
    <property type="match status" value="1"/>
</dbReference>
<evidence type="ECO:0000313" key="2">
    <source>
        <dbReference type="Proteomes" id="UP000293613"/>
    </source>
</evidence>